<proteinExistence type="predicted"/>
<dbReference type="PROSITE" id="PS50181">
    <property type="entry name" value="FBOX"/>
    <property type="match status" value="1"/>
</dbReference>
<dbReference type="Proteomes" id="UP000265566">
    <property type="component" value="Chromosome 4"/>
</dbReference>
<protein>
    <submittedName>
        <fullName evidence="2">F-box/FBD/LRR protein</fullName>
    </submittedName>
    <submittedName>
        <fullName evidence="3">Putative F-box domain, FBD domain, leucine-rich repeat domain, L domain-containing protein</fullName>
    </submittedName>
</protein>
<dbReference type="PaxDb" id="3880-AES89838"/>
<dbReference type="InterPro" id="IPR013101">
    <property type="entry name" value="LRR_PRU1-like"/>
</dbReference>
<reference evidence="4" key="3">
    <citation type="submission" date="2015-04" db="UniProtKB">
        <authorList>
            <consortium name="EnsemblPlants"/>
        </authorList>
    </citation>
    <scope>IDENTIFICATION</scope>
    <source>
        <strain evidence="4">cv. Jemalong A17</strain>
    </source>
</reference>
<keyword evidence="5" id="KW-1185">Reference proteome</keyword>
<evidence type="ECO:0000313" key="6">
    <source>
        <dbReference type="Proteomes" id="UP000265566"/>
    </source>
</evidence>
<dbReference type="Pfam" id="PF00646">
    <property type="entry name" value="F-box"/>
    <property type="match status" value="1"/>
</dbReference>
<dbReference type="EMBL" id="CM001220">
    <property type="protein sequence ID" value="AES89838.2"/>
    <property type="molecule type" value="Genomic_DNA"/>
</dbReference>
<evidence type="ECO:0000313" key="4">
    <source>
        <dbReference type="EnsemblPlants" id="AES89838"/>
    </source>
</evidence>
<dbReference type="SMART" id="SM00579">
    <property type="entry name" value="FBD"/>
    <property type="match status" value="1"/>
</dbReference>
<reference evidence="6" key="4">
    <citation type="journal article" date="2018" name="Nat. Plants">
        <title>Whole-genome landscape of Medicago truncatula symbiotic genes.</title>
        <authorList>
            <person name="Pecrix Y."/>
            <person name="Staton S.E."/>
            <person name="Sallet E."/>
            <person name="Lelandais-Briere C."/>
            <person name="Moreau S."/>
            <person name="Carrere S."/>
            <person name="Blein T."/>
            <person name="Jardinaud M.F."/>
            <person name="Latrasse D."/>
            <person name="Zouine M."/>
            <person name="Zahm M."/>
            <person name="Kreplak J."/>
            <person name="Mayjonade B."/>
            <person name="Satge C."/>
            <person name="Perez M."/>
            <person name="Cauet S."/>
            <person name="Marande W."/>
            <person name="Chantry-Darmon C."/>
            <person name="Lopez-Roques C."/>
            <person name="Bouchez O."/>
            <person name="Berard A."/>
            <person name="Debelle F."/>
            <person name="Munos S."/>
            <person name="Bendahmane A."/>
            <person name="Berges H."/>
            <person name="Niebel A."/>
            <person name="Buitink J."/>
            <person name="Frugier F."/>
            <person name="Benhamed M."/>
            <person name="Crespi M."/>
            <person name="Gouzy J."/>
            <person name="Gamas P."/>
        </authorList>
    </citation>
    <scope>NUCLEOTIDE SEQUENCE [LARGE SCALE GENOMIC DNA]</scope>
    <source>
        <strain evidence="6">cv. Jemalong A17</strain>
    </source>
</reference>
<dbReference type="HOGENOM" id="CLU_010721_1_0_1"/>
<dbReference type="InterPro" id="IPR050232">
    <property type="entry name" value="FBL13/AtMIF1-like"/>
</dbReference>
<dbReference type="Proteomes" id="UP000002051">
    <property type="component" value="Chromosome 4"/>
</dbReference>
<organism evidence="2 5">
    <name type="scientific">Medicago truncatula</name>
    <name type="common">Barrel medic</name>
    <name type="synonym">Medicago tribuloides</name>
    <dbReference type="NCBI Taxonomy" id="3880"/>
    <lineage>
        <taxon>Eukaryota</taxon>
        <taxon>Viridiplantae</taxon>
        <taxon>Streptophyta</taxon>
        <taxon>Embryophyta</taxon>
        <taxon>Tracheophyta</taxon>
        <taxon>Spermatophyta</taxon>
        <taxon>Magnoliopsida</taxon>
        <taxon>eudicotyledons</taxon>
        <taxon>Gunneridae</taxon>
        <taxon>Pentapetalae</taxon>
        <taxon>rosids</taxon>
        <taxon>fabids</taxon>
        <taxon>Fabales</taxon>
        <taxon>Fabaceae</taxon>
        <taxon>Papilionoideae</taxon>
        <taxon>50 kb inversion clade</taxon>
        <taxon>NPAAA clade</taxon>
        <taxon>Hologalegina</taxon>
        <taxon>IRL clade</taxon>
        <taxon>Trifolieae</taxon>
        <taxon>Medicago</taxon>
    </lineage>
</organism>
<dbReference type="EMBL" id="PSQE01000004">
    <property type="protein sequence ID" value="RHN61891.1"/>
    <property type="molecule type" value="Genomic_DNA"/>
</dbReference>
<sequence length="362" mass="41874">MSQRLRMDDDYTPINDLPDTYLHQILSFVSIKDVAIITMLSKRWYSVFLSQPILNLDDSHFRDPSTVRKFFESMIAARDNYHPPIRIPLSHSTSNVTTKFVSAALNRGLQISLLCVTILRDPDVDLPLLKVLHLESVTFGRPVYLSKILLACPIIHDLVTKDLALTRLIRTLSGSRPIDTSLSKLVRANISGLHIYFDQLHNVEHLRLHMTWRYNISAIFHNLTYLDLTFDLPPLLRETRKAKWIWLLNLLYKFPKLQTLIIDEVDTYNNDVAGEWEDREKQIVPDCLLYHLTTCSLRSIRSINCELQFAKYIMQNSGVLTTMKIQFAKSAETASKHQMFNELSSLCPARKCQLLFINLNDN</sequence>
<dbReference type="Pfam" id="PF08387">
    <property type="entry name" value="FBD"/>
    <property type="match status" value="1"/>
</dbReference>
<name>G7JDU3_MEDTR</name>
<dbReference type="Pfam" id="PF07723">
    <property type="entry name" value="LRR_2"/>
    <property type="match status" value="1"/>
</dbReference>
<evidence type="ECO:0000313" key="2">
    <source>
        <dbReference type="EMBL" id="AES89838.2"/>
    </source>
</evidence>
<accession>A0A0C3X0R7</accession>
<feature type="domain" description="F-box" evidence="1">
    <location>
        <begin position="11"/>
        <end position="64"/>
    </location>
</feature>
<dbReference type="Gene3D" id="1.20.1280.50">
    <property type="match status" value="1"/>
</dbReference>
<dbReference type="InterPro" id="IPR006566">
    <property type="entry name" value="FBD"/>
</dbReference>
<reference evidence="2 5" key="1">
    <citation type="journal article" date="2011" name="Nature">
        <title>The Medicago genome provides insight into the evolution of rhizobial symbioses.</title>
        <authorList>
            <person name="Young N.D."/>
            <person name="Debelle F."/>
            <person name="Oldroyd G.E."/>
            <person name="Geurts R."/>
            <person name="Cannon S.B."/>
            <person name="Udvardi M.K."/>
            <person name="Benedito V.A."/>
            <person name="Mayer K.F."/>
            <person name="Gouzy J."/>
            <person name="Schoof H."/>
            <person name="Van de Peer Y."/>
            <person name="Proost S."/>
            <person name="Cook D.R."/>
            <person name="Meyers B.C."/>
            <person name="Spannagl M."/>
            <person name="Cheung F."/>
            <person name="De Mita S."/>
            <person name="Krishnakumar V."/>
            <person name="Gundlach H."/>
            <person name="Zhou S."/>
            <person name="Mudge J."/>
            <person name="Bharti A.K."/>
            <person name="Murray J.D."/>
            <person name="Naoumkina M.A."/>
            <person name="Rosen B."/>
            <person name="Silverstein K.A."/>
            <person name="Tang H."/>
            <person name="Rombauts S."/>
            <person name="Zhao P.X."/>
            <person name="Zhou P."/>
            <person name="Barbe V."/>
            <person name="Bardou P."/>
            <person name="Bechner M."/>
            <person name="Bellec A."/>
            <person name="Berger A."/>
            <person name="Berges H."/>
            <person name="Bidwell S."/>
            <person name="Bisseling T."/>
            <person name="Choisne N."/>
            <person name="Couloux A."/>
            <person name="Denny R."/>
            <person name="Deshpande S."/>
            <person name="Dai X."/>
            <person name="Doyle J.J."/>
            <person name="Dudez A.M."/>
            <person name="Farmer A.D."/>
            <person name="Fouteau S."/>
            <person name="Franken C."/>
            <person name="Gibelin C."/>
            <person name="Gish J."/>
            <person name="Goldstein S."/>
            <person name="Gonzalez A.J."/>
            <person name="Green P.J."/>
            <person name="Hallab A."/>
            <person name="Hartog M."/>
            <person name="Hua A."/>
            <person name="Humphray S.J."/>
            <person name="Jeong D.H."/>
            <person name="Jing Y."/>
            <person name="Jocker A."/>
            <person name="Kenton S.M."/>
            <person name="Kim D.J."/>
            <person name="Klee K."/>
            <person name="Lai H."/>
            <person name="Lang C."/>
            <person name="Lin S."/>
            <person name="Macmil S.L."/>
            <person name="Magdelenat G."/>
            <person name="Matthews L."/>
            <person name="McCorrison J."/>
            <person name="Monaghan E.L."/>
            <person name="Mun J.H."/>
            <person name="Najar F.Z."/>
            <person name="Nicholson C."/>
            <person name="Noirot C."/>
            <person name="O'Bleness M."/>
            <person name="Paule C.R."/>
            <person name="Poulain J."/>
            <person name="Prion F."/>
            <person name="Qin B."/>
            <person name="Qu C."/>
            <person name="Retzel E.F."/>
            <person name="Riddle C."/>
            <person name="Sallet E."/>
            <person name="Samain S."/>
            <person name="Samson N."/>
            <person name="Sanders I."/>
            <person name="Saurat O."/>
            <person name="Scarpelli C."/>
            <person name="Schiex T."/>
            <person name="Segurens B."/>
            <person name="Severin A.J."/>
            <person name="Sherrier D.J."/>
            <person name="Shi R."/>
            <person name="Sims S."/>
            <person name="Singer S.R."/>
            <person name="Sinharoy S."/>
            <person name="Sterck L."/>
            <person name="Viollet A."/>
            <person name="Wang B.B."/>
            <person name="Wang K."/>
            <person name="Wang M."/>
            <person name="Wang X."/>
            <person name="Warfsmann J."/>
            <person name="Weissenbach J."/>
            <person name="White D.D."/>
            <person name="White J.D."/>
            <person name="Wiley G.B."/>
            <person name="Wincker P."/>
            <person name="Xing Y."/>
            <person name="Yang L."/>
            <person name="Yao Z."/>
            <person name="Ying F."/>
            <person name="Zhai J."/>
            <person name="Zhou L."/>
            <person name="Zuber A."/>
            <person name="Denarie J."/>
            <person name="Dixon R.A."/>
            <person name="May G.D."/>
            <person name="Schwartz D.C."/>
            <person name="Rogers J."/>
            <person name="Quetier F."/>
            <person name="Town C.D."/>
            <person name="Roe B.A."/>
        </authorList>
    </citation>
    <scope>NUCLEOTIDE SEQUENCE [LARGE SCALE GENOMIC DNA]</scope>
    <source>
        <strain evidence="2">A17</strain>
        <strain evidence="4 5">cv. Jemalong A17</strain>
    </source>
</reference>
<dbReference type="PANTHER" id="PTHR31900:SF34">
    <property type="entry name" value="EMB|CAB62440.1-RELATED"/>
    <property type="match status" value="1"/>
</dbReference>
<dbReference type="Gramene" id="rna24403">
    <property type="protein sequence ID" value="RHN61891.1"/>
    <property type="gene ID" value="gene24403"/>
</dbReference>
<accession>G7JDU3</accession>
<dbReference type="SUPFAM" id="SSF81383">
    <property type="entry name" value="F-box domain"/>
    <property type="match status" value="1"/>
</dbReference>
<reference evidence="2 5" key="2">
    <citation type="journal article" date="2014" name="BMC Genomics">
        <title>An improved genome release (version Mt4.0) for the model legume Medicago truncatula.</title>
        <authorList>
            <person name="Tang H."/>
            <person name="Krishnakumar V."/>
            <person name="Bidwell S."/>
            <person name="Rosen B."/>
            <person name="Chan A."/>
            <person name="Zhou S."/>
            <person name="Gentzbittel L."/>
            <person name="Childs K.L."/>
            <person name="Yandell M."/>
            <person name="Gundlach H."/>
            <person name="Mayer K.F."/>
            <person name="Schwartz D.C."/>
            <person name="Town C.D."/>
        </authorList>
    </citation>
    <scope>GENOME REANNOTATION</scope>
    <source>
        <strain evidence="4 5">cv. Jemalong A17</strain>
    </source>
</reference>
<evidence type="ECO:0000313" key="3">
    <source>
        <dbReference type="EMBL" id="RHN61891.1"/>
    </source>
</evidence>
<gene>
    <name evidence="2" type="ordered locus">MTR_4g080610</name>
    <name evidence="3" type="ORF">MtrunA17_Chr4g0041551</name>
</gene>
<dbReference type="InterPro" id="IPR001810">
    <property type="entry name" value="F-box_dom"/>
</dbReference>
<dbReference type="EnsemblPlants" id="AES89838">
    <property type="protein sequence ID" value="AES89838"/>
    <property type="gene ID" value="MTR_4g080610"/>
</dbReference>
<dbReference type="PANTHER" id="PTHR31900">
    <property type="entry name" value="F-BOX/RNI SUPERFAMILY PROTEIN-RELATED"/>
    <property type="match status" value="1"/>
</dbReference>
<evidence type="ECO:0000259" key="1">
    <source>
        <dbReference type="PROSITE" id="PS50181"/>
    </source>
</evidence>
<reference evidence="3" key="5">
    <citation type="journal article" date="2018" name="Nat. Plants">
        <title>Whole-genome landscape of Medicago truncatula symbiotic genes.</title>
        <authorList>
            <person name="Pecrix Y."/>
            <person name="Gamas P."/>
            <person name="Carrere S."/>
        </authorList>
    </citation>
    <scope>NUCLEOTIDE SEQUENCE</scope>
    <source>
        <tissue evidence="3">Leaves</tissue>
    </source>
</reference>
<dbReference type="InterPro" id="IPR036047">
    <property type="entry name" value="F-box-like_dom_sf"/>
</dbReference>
<evidence type="ECO:0000313" key="5">
    <source>
        <dbReference type="Proteomes" id="UP000002051"/>
    </source>
</evidence>
<dbReference type="eggNOG" id="KOG1811">
    <property type="taxonomic scope" value="Eukaryota"/>
</dbReference>
<dbReference type="AlphaFoldDB" id="G7JDU3"/>